<proteinExistence type="inferred from homology"/>
<name>A0ABW5GV84_9PSEU</name>
<dbReference type="Pfam" id="PF06722">
    <property type="entry name" value="EryCIII-like_C"/>
    <property type="match status" value="1"/>
</dbReference>
<dbReference type="Proteomes" id="UP001597419">
    <property type="component" value="Unassembled WGS sequence"/>
</dbReference>
<dbReference type="SUPFAM" id="SSF53756">
    <property type="entry name" value="UDP-Glycosyltransferase/glycogen phosphorylase"/>
    <property type="match status" value="1"/>
</dbReference>
<gene>
    <name evidence="6" type="ORF">ACFSYJ_39960</name>
</gene>
<evidence type="ECO:0000313" key="6">
    <source>
        <dbReference type="EMBL" id="MFD2464849.1"/>
    </source>
</evidence>
<dbReference type="InterPro" id="IPR035595">
    <property type="entry name" value="UDP_glycos_trans_CS"/>
</dbReference>
<evidence type="ECO:0000259" key="5">
    <source>
        <dbReference type="Pfam" id="PF21036"/>
    </source>
</evidence>
<evidence type="ECO:0000256" key="3">
    <source>
        <dbReference type="ARBA" id="ARBA00022679"/>
    </source>
</evidence>
<comment type="caution">
    <text evidence="6">The sequence shown here is derived from an EMBL/GenBank/DDBJ whole genome shotgun (WGS) entry which is preliminary data.</text>
</comment>
<dbReference type="PROSITE" id="PS00375">
    <property type="entry name" value="UDPGT"/>
    <property type="match status" value="1"/>
</dbReference>
<dbReference type="InterPro" id="IPR048284">
    <property type="entry name" value="EryCIII-like_N"/>
</dbReference>
<organism evidence="6 7">
    <name type="scientific">Amycolatopsis samaneae</name>
    <dbReference type="NCBI Taxonomy" id="664691"/>
    <lineage>
        <taxon>Bacteria</taxon>
        <taxon>Bacillati</taxon>
        <taxon>Actinomycetota</taxon>
        <taxon>Actinomycetes</taxon>
        <taxon>Pseudonocardiales</taxon>
        <taxon>Pseudonocardiaceae</taxon>
        <taxon>Amycolatopsis</taxon>
    </lineage>
</organism>
<sequence length="389" mass="41306">MRFLFSAGSGHSHIAPLLPLATTARDAGHDVVFVTGSAAARFPEAAGLGTVAIDGAPTEASARYAREHPLDRMRTLSRDEALSEMIAYYLVGVGAGTRLAEMRAFVRDWKPDLVVSTLAERASVLAANLAGVPYVMHAIGPPKTAEVMAAAWEVAHELVRPYGVERLPPRETVPYLDIWPDELCRDGAGWEFPARWPLRPENVLPTGAPRPPVLDGLPYERTVYVTAGTSHNTKPGVLEAMLDGLRDAEVNVVATIGRDGDRARFGDQPDHVRIEHFVPQDQLLSFVDVVVCHAGAGTILGALAHGVPLVVSPLGTDQFDMADQVVGAGAGLLAGSGTPSADAVRAAVREILGTPSFRERASAIAGKITTMPAPADILDRLKAYVANDS</sequence>
<evidence type="ECO:0000259" key="4">
    <source>
        <dbReference type="Pfam" id="PF06722"/>
    </source>
</evidence>
<keyword evidence="3" id="KW-0808">Transferase</keyword>
<evidence type="ECO:0000256" key="2">
    <source>
        <dbReference type="ARBA" id="ARBA00022676"/>
    </source>
</evidence>
<dbReference type="InterPro" id="IPR010610">
    <property type="entry name" value="EryCIII-like_C"/>
</dbReference>
<feature type="domain" description="Erythromycin biosynthesis protein CIII-like C-terminal" evidence="4">
    <location>
        <begin position="241"/>
        <end position="383"/>
    </location>
</feature>
<dbReference type="Gene3D" id="3.40.50.2000">
    <property type="entry name" value="Glycogen Phosphorylase B"/>
    <property type="match status" value="2"/>
</dbReference>
<dbReference type="EMBL" id="JBHUKU010000028">
    <property type="protein sequence ID" value="MFD2464849.1"/>
    <property type="molecule type" value="Genomic_DNA"/>
</dbReference>
<protein>
    <submittedName>
        <fullName evidence="6">Glycosyltransferase</fullName>
    </submittedName>
</protein>
<dbReference type="PANTHER" id="PTHR48050">
    <property type="entry name" value="STEROL 3-BETA-GLUCOSYLTRANSFERASE"/>
    <property type="match status" value="1"/>
</dbReference>
<dbReference type="InterPro" id="IPR002213">
    <property type="entry name" value="UDP_glucos_trans"/>
</dbReference>
<dbReference type="RefSeq" id="WP_345399683.1">
    <property type="nucleotide sequence ID" value="NZ_BAABHG010000010.1"/>
</dbReference>
<keyword evidence="7" id="KW-1185">Reference proteome</keyword>
<reference evidence="7" key="1">
    <citation type="journal article" date="2019" name="Int. J. Syst. Evol. Microbiol.">
        <title>The Global Catalogue of Microorganisms (GCM) 10K type strain sequencing project: providing services to taxonomists for standard genome sequencing and annotation.</title>
        <authorList>
            <consortium name="The Broad Institute Genomics Platform"/>
            <consortium name="The Broad Institute Genome Sequencing Center for Infectious Disease"/>
            <person name="Wu L."/>
            <person name="Ma J."/>
        </authorList>
    </citation>
    <scope>NUCLEOTIDE SEQUENCE [LARGE SCALE GENOMIC DNA]</scope>
    <source>
        <strain evidence="7">CGMCC 4.7643</strain>
    </source>
</reference>
<dbReference type="InterPro" id="IPR050426">
    <property type="entry name" value="Glycosyltransferase_28"/>
</dbReference>
<feature type="domain" description="Erythromycin biosynthesis protein CIII-like N-terminal" evidence="5">
    <location>
        <begin position="25"/>
        <end position="147"/>
    </location>
</feature>
<comment type="similarity">
    <text evidence="1">Belongs to the glycosyltransferase 28 family.</text>
</comment>
<dbReference type="CDD" id="cd03784">
    <property type="entry name" value="GT1_Gtf-like"/>
    <property type="match status" value="1"/>
</dbReference>
<dbReference type="Pfam" id="PF21036">
    <property type="entry name" value="EryCIII-like_N"/>
    <property type="match status" value="1"/>
</dbReference>
<keyword evidence="2" id="KW-0328">Glycosyltransferase</keyword>
<dbReference type="PANTHER" id="PTHR48050:SF13">
    <property type="entry name" value="STEROL 3-BETA-GLUCOSYLTRANSFERASE UGT80A2"/>
    <property type="match status" value="1"/>
</dbReference>
<accession>A0ABW5GV84</accession>
<evidence type="ECO:0000313" key="7">
    <source>
        <dbReference type="Proteomes" id="UP001597419"/>
    </source>
</evidence>
<evidence type="ECO:0000256" key="1">
    <source>
        <dbReference type="ARBA" id="ARBA00006962"/>
    </source>
</evidence>